<dbReference type="Proteomes" id="UP000299102">
    <property type="component" value="Unassembled WGS sequence"/>
</dbReference>
<evidence type="ECO:0000313" key="3">
    <source>
        <dbReference type="EMBL" id="GBP46709.1"/>
    </source>
</evidence>
<dbReference type="EMBL" id="BGZK01000488">
    <property type="protein sequence ID" value="GBP46709.1"/>
    <property type="molecule type" value="Genomic_DNA"/>
</dbReference>
<dbReference type="PROSITE" id="PS51029">
    <property type="entry name" value="MADF"/>
    <property type="match status" value="1"/>
</dbReference>
<name>A0A4C1W886_EUMVA</name>
<gene>
    <name evidence="3" type="ORF">EVAR_86962_1</name>
</gene>
<evidence type="ECO:0000256" key="1">
    <source>
        <dbReference type="SAM" id="MobiDB-lite"/>
    </source>
</evidence>
<dbReference type="OrthoDB" id="8118596at2759"/>
<evidence type="ECO:0000259" key="2">
    <source>
        <dbReference type="PROSITE" id="PS51029"/>
    </source>
</evidence>
<keyword evidence="4" id="KW-1185">Reference proteome</keyword>
<accession>A0A4C1W886</accession>
<sequence length="147" mass="17145">MSKCPLRLRPNLSSASRRTPNKRKFRNRFPATGCATARRPLVSPECERRRRAQGRRRRRAAPVSRRVSLAALCKLRRIRMLRTECADPSRLIAAVRRRPALWDPGHPLYGDKAGRARLWRLVCRDLVPDYDDLEDSLKKPWGERPRP</sequence>
<reference evidence="3 4" key="1">
    <citation type="journal article" date="2019" name="Commun. Biol.">
        <title>The bagworm genome reveals a unique fibroin gene that provides high tensile strength.</title>
        <authorList>
            <person name="Kono N."/>
            <person name="Nakamura H."/>
            <person name="Ohtoshi R."/>
            <person name="Tomita M."/>
            <person name="Numata K."/>
            <person name="Arakawa K."/>
        </authorList>
    </citation>
    <scope>NUCLEOTIDE SEQUENCE [LARGE SCALE GENOMIC DNA]</scope>
</reference>
<dbReference type="Pfam" id="PF10545">
    <property type="entry name" value="MADF_DNA_bdg"/>
    <property type="match status" value="1"/>
</dbReference>
<dbReference type="InterPro" id="IPR006578">
    <property type="entry name" value="MADF-dom"/>
</dbReference>
<protein>
    <recommendedName>
        <fullName evidence="2">MADF domain-containing protein</fullName>
    </recommendedName>
</protein>
<feature type="region of interest" description="Disordered" evidence="1">
    <location>
        <begin position="1"/>
        <end position="26"/>
    </location>
</feature>
<organism evidence="3 4">
    <name type="scientific">Eumeta variegata</name>
    <name type="common">Bagworm moth</name>
    <name type="synonym">Eumeta japonica</name>
    <dbReference type="NCBI Taxonomy" id="151549"/>
    <lineage>
        <taxon>Eukaryota</taxon>
        <taxon>Metazoa</taxon>
        <taxon>Ecdysozoa</taxon>
        <taxon>Arthropoda</taxon>
        <taxon>Hexapoda</taxon>
        <taxon>Insecta</taxon>
        <taxon>Pterygota</taxon>
        <taxon>Neoptera</taxon>
        <taxon>Endopterygota</taxon>
        <taxon>Lepidoptera</taxon>
        <taxon>Glossata</taxon>
        <taxon>Ditrysia</taxon>
        <taxon>Tineoidea</taxon>
        <taxon>Psychidae</taxon>
        <taxon>Oiketicinae</taxon>
        <taxon>Eumeta</taxon>
    </lineage>
</organism>
<feature type="domain" description="MADF" evidence="2">
    <location>
        <begin position="90"/>
        <end position="147"/>
    </location>
</feature>
<dbReference type="AlphaFoldDB" id="A0A4C1W886"/>
<comment type="caution">
    <text evidence="3">The sequence shown here is derived from an EMBL/GenBank/DDBJ whole genome shotgun (WGS) entry which is preliminary data.</text>
</comment>
<proteinExistence type="predicted"/>
<evidence type="ECO:0000313" key="4">
    <source>
        <dbReference type="Proteomes" id="UP000299102"/>
    </source>
</evidence>